<feature type="region of interest" description="Disordered" evidence="1">
    <location>
        <begin position="14"/>
        <end position="67"/>
    </location>
</feature>
<evidence type="ECO:0000256" key="1">
    <source>
        <dbReference type="SAM" id="MobiDB-lite"/>
    </source>
</evidence>
<reference evidence="2" key="1">
    <citation type="submission" date="2019-08" db="EMBL/GenBank/DDBJ databases">
        <authorList>
            <person name="Kucharzyk K."/>
            <person name="Murdoch R.W."/>
            <person name="Higgins S."/>
            <person name="Loffler F."/>
        </authorList>
    </citation>
    <scope>NUCLEOTIDE SEQUENCE</scope>
</reference>
<accession>A0A644ZXB8</accession>
<feature type="compositionally biased region" description="Basic residues" evidence="1">
    <location>
        <begin position="14"/>
        <end position="32"/>
    </location>
</feature>
<sequence>MGPEPRNGLQLVHRAARKAKPGAGKLGHRQPAGRRQGNQQEGDLVPHPSGAVLVHQEKIVAEGEGFS</sequence>
<proteinExistence type="predicted"/>
<name>A0A644ZXB8_9ZZZZ</name>
<evidence type="ECO:0000313" key="2">
    <source>
        <dbReference type="EMBL" id="MPM45397.1"/>
    </source>
</evidence>
<dbReference type="AlphaFoldDB" id="A0A644ZXB8"/>
<organism evidence="2">
    <name type="scientific">bioreactor metagenome</name>
    <dbReference type="NCBI Taxonomy" id="1076179"/>
    <lineage>
        <taxon>unclassified sequences</taxon>
        <taxon>metagenomes</taxon>
        <taxon>ecological metagenomes</taxon>
    </lineage>
</organism>
<protein>
    <submittedName>
        <fullName evidence="2">Uncharacterized protein</fullName>
    </submittedName>
</protein>
<dbReference type="EMBL" id="VSSQ01010861">
    <property type="protein sequence ID" value="MPM45397.1"/>
    <property type="molecule type" value="Genomic_DNA"/>
</dbReference>
<dbReference type="AntiFam" id="ANF00196">
    <property type="entry name" value="Shadow ORF (opposite deoA)"/>
</dbReference>
<gene>
    <name evidence="2" type="ORF">SDC9_92084</name>
</gene>
<comment type="caution">
    <text evidence="2">The sequence shown here is derived from an EMBL/GenBank/DDBJ whole genome shotgun (WGS) entry which is preliminary data.</text>
</comment>